<feature type="non-terminal residue" evidence="2">
    <location>
        <position position="85"/>
    </location>
</feature>
<name>A0A6J4IUI7_9ACTN</name>
<gene>
    <name evidence="2" type="ORF">AVDCRST_MAG10-2752</name>
</gene>
<feature type="non-terminal residue" evidence="2">
    <location>
        <position position="1"/>
    </location>
</feature>
<protein>
    <submittedName>
        <fullName evidence="2">Uncharacterized protein</fullName>
    </submittedName>
</protein>
<feature type="region of interest" description="Disordered" evidence="1">
    <location>
        <begin position="55"/>
        <end position="85"/>
    </location>
</feature>
<accession>A0A6J4IUI7</accession>
<proteinExistence type="predicted"/>
<evidence type="ECO:0000313" key="2">
    <source>
        <dbReference type="EMBL" id="CAA9261071.1"/>
    </source>
</evidence>
<evidence type="ECO:0000256" key="1">
    <source>
        <dbReference type="SAM" id="MobiDB-lite"/>
    </source>
</evidence>
<feature type="compositionally biased region" description="Gly residues" evidence="1">
    <location>
        <begin position="76"/>
        <end position="85"/>
    </location>
</feature>
<reference evidence="2" key="1">
    <citation type="submission" date="2020-02" db="EMBL/GenBank/DDBJ databases">
        <authorList>
            <person name="Meier V. D."/>
        </authorList>
    </citation>
    <scope>NUCLEOTIDE SEQUENCE</scope>
    <source>
        <strain evidence="2">AVDCRST_MAG10</strain>
    </source>
</reference>
<dbReference type="EMBL" id="CADCTB010000170">
    <property type="protein sequence ID" value="CAA9261071.1"/>
    <property type="molecule type" value="Genomic_DNA"/>
</dbReference>
<feature type="region of interest" description="Disordered" evidence="1">
    <location>
        <begin position="1"/>
        <end position="38"/>
    </location>
</feature>
<sequence>DDRRHGGGAGNGRVQRLHQTTIGRQAHRAAAGGGRVRVVGSRPSLPRLLVEAGPCPAAASGAGDAGRRRGPVGKHTGPGGVGEHM</sequence>
<dbReference type="AlphaFoldDB" id="A0A6J4IUI7"/>
<organism evidence="2">
    <name type="scientific">uncultured Acidimicrobiales bacterium</name>
    <dbReference type="NCBI Taxonomy" id="310071"/>
    <lineage>
        <taxon>Bacteria</taxon>
        <taxon>Bacillati</taxon>
        <taxon>Actinomycetota</taxon>
        <taxon>Acidimicrobiia</taxon>
        <taxon>Acidimicrobiales</taxon>
        <taxon>environmental samples</taxon>
    </lineage>
</organism>